<reference evidence="1" key="1">
    <citation type="submission" date="2020-11" db="EMBL/GenBank/DDBJ databases">
        <authorList>
            <consortium name="DOE Joint Genome Institute"/>
            <person name="Ahrendt S."/>
            <person name="Riley R."/>
            <person name="Andreopoulos W."/>
            <person name="Labutti K."/>
            <person name="Pangilinan J."/>
            <person name="Ruiz-Duenas F.J."/>
            <person name="Barrasa J.M."/>
            <person name="Sanchez-Garcia M."/>
            <person name="Camarero S."/>
            <person name="Miyauchi S."/>
            <person name="Serrano A."/>
            <person name="Linde D."/>
            <person name="Babiker R."/>
            <person name="Drula E."/>
            <person name="Ayuso-Fernandez I."/>
            <person name="Pacheco R."/>
            <person name="Padilla G."/>
            <person name="Ferreira P."/>
            <person name="Barriuso J."/>
            <person name="Kellner H."/>
            <person name="Castanera R."/>
            <person name="Alfaro M."/>
            <person name="Ramirez L."/>
            <person name="Pisabarro A.G."/>
            <person name="Kuo A."/>
            <person name="Tritt A."/>
            <person name="Lipzen A."/>
            <person name="He G."/>
            <person name="Yan M."/>
            <person name="Ng V."/>
            <person name="Cullen D."/>
            <person name="Martin F."/>
            <person name="Rosso M.-N."/>
            <person name="Henrissat B."/>
            <person name="Hibbett D."/>
            <person name="Martinez A.T."/>
            <person name="Grigoriev I.V."/>
        </authorList>
    </citation>
    <scope>NUCLEOTIDE SEQUENCE</scope>
    <source>
        <strain evidence="1">CIRM-BRFM 674</strain>
    </source>
</reference>
<accession>A0A9P6CTR3</accession>
<evidence type="ECO:0000313" key="2">
    <source>
        <dbReference type="Proteomes" id="UP000807469"/>
    </source>
</evidence>
<evidence type="ECO:0000313" key="1">
    <source>
        <dbReference type="EMBL" id="KAF9479676.1"/>
    </source>
</evidence>
<dbReference type="EMBL" id="MU155208">
    <property type="protein sequence ID" value="KAF9479676.1"/>
    <property type="molecule type" value="Genomic_DNA"/>
</dbReference>
<comment type="caution">
    <text evidence="1">The sequence shown here is derived from an EMBL/GenBank/DDBJ whole genome shotgun (WGS) entry which is preliminary data.</text>
</comment>
<name>A0A9P6CTR3_9AGAR</name>
<sequence>MRALERRFSLFNVLRCMSVDLMYDVAHICILLVQHLRNYGPNRIHLCQPCPTPQVLTHIIPSPLYGDFNRTRCRVLVVLS</sequence>
<dbReference type="AlphaFoldDB" id="A0A9P6CTR3"/>
<proteinExistence type="predicted"/>
<dbReference type="Proteomes" id="UP000807469">
    <property type="component" value="Unassembled WGS sequence"/>
</dbReference>
<organism evidence="1 2">
    <name type="scientific">Pholiota conissans</name>
    <dbReference type="NCBI Taxonomy" id="109636"/>
    <lineage>
        <taxon>Eukaryota</taxon>
        <taxon>Fungi</taxon>
        <taxon>Dikarya</taxon>
        <taxon>Basidiomycota</taxon>
        <taxon>Agaricomycotina</taxon>
        <taxon>Agaricomycetes</taxon>
        <taxon>Agaricomycetidae</taxon>
        <taxon>Agaricales</taxon>
        <taxon>Agaricineae</taxon>
        <taxon>Strophariaceae</taxon>
        <taxon>Pholiota</taxon>
    </lineage>
</organism>
<keyword evidence="2" id="KW-1185">Reference proteome</keyword>
<gene>
    <name evidence="1" type="ORF">BDN70DRAFT_674715</name>
</gene>
<protein>
    <submittedName>
        <fullName evidence="1">Uncharacterized protein</fullName>
    </submittedName>
</protein>